<gene>
    <name evidence="15" type="primary">FAD1</name>
    <name evidence="15" type="ORF">EHS24_006226</name>
</gene>
<evidence type="ECO:0000256" key="5">
    <source>
        <dbReference type="ARBA" id="ARBA00022679"/>
    </source>
</evidence>
<keyword evidence="9" id="KW-0067">ATP-binding</keyword>
<name>A0A427Y0X0_9TREE</name>
<evidence type="ECO:0000256" key="2">
    <source>
        <dbReference type="ARBA" id="ARBA00012393"/>
    </source>
</evidence>
<dbReference type="SUPFAM" id="SSF52402">
    <property type="entry name" value="Adenine nucleotide alpha hydrolases-like"/>
    <property type="match status" value="2"/>
</dbReference>
<dbReference type="InterPro" id="IPR014729">
    <property type="entry name" value="Rossmann-like_a/b/a_fold"/>
</dbReference>
<evidence type="ECO:0000313" key="15">
    <source>
        <dbReference type="EMBL" id="RSH84702.1"/>
    </source>
</evidence>
<dbReference type="GO" id="GO:0003919">
    <property type="term" value="F:FMN adenylyltransferase activity"/>
    <property type="evidence" value="ECO:0007669"/>
    <property type="project" value="UniProtKB-EC"/>
</dbReference>
<keyword evidence="3" id="KW-0285">Flavoprotein</keyword>
<evidence type="ECO:0000259" key="14">
    <source>
        <dbReference type="Pfam" id="PF01507"/>
    </source>
</evidence>
<dbReference type="Gene3D" id="3.40.50.620">
    <property type="entry name" value="HUPs"/>
    <property type="match status" value="1"/>
</dbReference>
<evidence type="ECO:0000256" key="8">
    <source>
        <dbReference type="ARBA" id="ARBA00022827"/>
    </source>
</evidence>
<dbReference type="EMBL" id="RSCE01000003">
    <property type="protein sequence ID" value="RSH84702.1"/>
    <property type="molecule type" value="Genomic_DNA"/>
</dbReference>
<comment type="catalytic activity">
    <reaction evidence="12">
        <text>FMN + ATP + H(+) = FAD + diphosphate</text>
        <dbReference type="Rhea" id="RHEA:17237"/>
        <dbReference type="ChEBI" id="CHEBI:15378"/>
        <dbReference type="ChEBI" id="CHEBI:30616"/>
        <dbReference type="ChEBI" id="CHEBI:33019"/>
        <dbReference type="ChEBI" id="CHEBI:57692"/>
        <dbReference type="ChEBI" id="CHEBI:58210"/>
        <dbReference type="EC" id="2.7.7.2"/>
    </reaction>
</comment>
<evidence type="ECO:0000256" key="11">
    <source>
        <dbReference type="ARBA" id="ARBA00031871"/>
    </source>
</evidence>
<dbReference type="InterPro" id="IPR002500">
    <property type="entry name" value="PAPS_reduct_dom"/>
</dbReference>
<feature type="compositionally biased region" description="Low complexity" evidence="13">
    <location>
        <begin position="91"/>
        <end position="106"/>
    </location>
</feature>
<dbReference type="GO" id="GO:0005524">
    <property type="term" value="F:ATP binding"/>
    <property type="evidence" value="ECO:0007669"/>
    <property type="project" value="UniProtKB-KW"/>
</dbReference>
<dbReference type="EC" id="2.7.7.2" evidence="2"/>
<dbReference type="RefSeq" id="XP_028478150.1">
    <property type="nucleotide sequence ID" value="XM_028621698.1"/>
</dbReference>
<feature type="compositionally biased region" description="Basic and acidic residues" evidence="13">
    <location>
        <begin position="130"/>
        <end position="146"/>
    </location>
</feature>
<keyword evidence="6" id="KW-0548">Nucleotidyltransferase</keyword>
<reference evidence="15 16" key="1">
    <citation type="submission" date="2018-11" db="EMBL/GenBank/DDBJ databases">
        <title>Genome sequence of Apiotrichum porosum DSM 27194.</title>
        <authorList>
            <person name="Aliyu H."/>
            <person name="Gorte O."/>
            <person name="Ochsenreither K."/>
        </authorList>
    </citation>
    <scope>NUCLEOTIDE SEQUENCE [LARGE SCALE GENOMIC DNA]</scope>
    <source>
        <strain evidence="15 16">DSM 27194</strain>
    </source>
</reference>
<comment type="caution">
    <text evidence="15">The sequence shown here is derived from an EMBL/GenBank/DDBJ whole genome shotgun (WGS) entry which is preliminary data.</text>
</comment>
<feature type="region of interest" description="Disordered" evidence="13">
    <location>
        <begin position="288"/>
        <end position="311"/>
    </location>
</feature>
<dbReference type="OrthoDB" id="270728at2759"/>
<evidence type="ECO:0000256" key="1">
    <source>
        <dbReference type="ARBA" id="ARBA00004726"/>
    </source>
</evidence>
<protein>
    <recommendedName>
        <fullName evidence="2">FAD synthase</fullName>
        <ecNumber evidence="2">2.7.7.2</ecNumber>
    </recommendedName>
    <alternativeName>
        <fullName evidence="10">FAD pyrophosphorylase</fullName>
    </alternativeName>
    <alternativeName>
        <fullName evidence="11">FMN adenylyltransferase</fullName>
    </alternativeName>
</protein>
<evidence type="ECO:0000256" key="13">
    <source>
        <dbReference type="SAM" id="MobiDB-lite"/>
    </source>
</evidence>
<evidence type="ECO:0000256" key="3">
    <source>
        <dbReference type="ARBA" id="ARBA00022630"/>
    </source>
</evidence>
<keyword evidence="5 15" id="KW-0808">Transferase</keyword>
<feature type="domain" description="Phosphoadenosine phosphosulphate reductase" evidence="14">
    <location>
        <begin position="204"/>
        <end position="277"/>
    </location>
</feature>
<proteinExistence type="predicted"/>
<evidence type="ECO:0000256" key="12">
    <source>
        <dbReference type="ARBA" id="ARBA00049494"/>
    </source>
</evidence>
<evidence type="ECO:0000313" key="16">
    <source>
        <dbReference type="Proteomes" id="UP000279236"/>
    </source>
</evidence>
<accession>A0A427Y0X0</accession>
<dbReference type="STRING" id="105984.A0A427Y0X0"/>
<keyword evidence="7" id="KW-0547">Nucleotide-binding</keyword>
<keyword evidence="8" id="KW-0274">FAD</keyword>
<dbReference type="Proteomes" id="UP000279236">
    <property type="component" value="Unassembled WGS sequence"/>
</dbReference>
<organism evidence="15 16">
    <name type="scientific">Apiotrichum porosum</name>
    <dbReference type="NCBI Taxonomy" id="105984"/>
    <lineage>
        <taxon>Eukaryota</taxon>
        <taxon>Fungi</taxon>
        <taxon>Dikarya</taxon>
        <taxon>Basidiomycota</taxon>
        <taxon>Agaricomycotina</taxon>
        <taxon>Tremellomycetes</taxon>
        <taxon>Trichosporonales</taxon>
        <taxon>Trichosporonaceae</taxon>
        <taxon>Apiotrichum</taxon>
    </lineage>
</organism>
<dbReference type="CDD" id="cd23948">
    <property type="entry name" value="FAD_synthase"/>
    <property type="match status" value="1"/>
</dbReference>
<evidence type="ECO:0000256" key="10">
    <source>
        <dbReference type="ARBA" id="ARBA00031145"/>
    </source>
</evidence>
<dbReference type="PANTHER" id="PTHR23293:SF9">
    <property type="entry name" value="FAD SYNTHASE"/>
    <property type="match status" value="1"/>
</dbReference>
<comment type="pathway">
    <text evidence="1">Cofactor biosynthesis; FAD biosynthesis; FAD from FMN: step 1/1.</text>
</comment>
<keyword evidence="16" id="KW-1185">Reference proteome</keyword>
<dbReference type="GeneID" id="39590769"/>
<dbReference type="AlphaFoldDB" id="A0A427Y0X0"/>
<feature type="compositionally biased region" description="Basic and acidic residues" evidence="13">
    <location>
        <begin position="288"/>
        <end position="304"/>
    </location>
</feature>
<evidence type="ECO:0000256" key="6">
    <source>
        <dbReference type="ARBA" id="ARBA00022695"/>
    </source>
</evidence>
<dbReference type="PANTHER" id="PTHR23293">
    <property type="entry name" value="FAD SYNTHETASE-RELATED FMN ADENYLYLTRANSFERASE"/>
    <property type="match status" value="1"/>
</dbReference>
<evidence type="ECO:0000256" key="7">
    <source>
        <dbReference type="ARBA" id="ARBA00022741"/>
    </source>
</evidence>
<keyword evidence="4" id="KW-0288">FMN</keyword>
<evidence type="ECO:0000256" key="4">
    <source>
        <dbReference type="ARBA" id="ARBA00022643"/>
    </source>
</evidence>
<feature type="region of interest" description="Disordered" evidence="13">
    <location>
        <begin position="73"/>
        <end position="146"/>
    </location>
</feature>
<evidence type="ECO:0000256" key="9">
    <source>
        <dbReference type="ARBA" id="ARBA00022840"/>
    </source>
</evidence>
<sequence length="311" mass="33736">MTHISAADLDRVLVKSRQQDQLGRKIASAIELIESVIDDLGEAAVALSFNGGKDCTVLLHLFAAVLYSRHSGAPRSSHRSSLSPFPISGQTSPTSTSSACPTPSNPLSRSYLDLPAAPPPPLPATVHAAAEARHSATHHTPVDKNHKAPYPLIRSVYFTAPNPFPDLEEFVIDEATTYALDLYRFGGGMKAALSEYLRCNGGKNIKAILLGTRQGDPNGNVAALAPTDPSWPQVLRVHPVLDWSYDDVWDFLRQLDVPYCHLYDEGYTSLGSTNNTIPNPVLRRDDGGYEPAWKLDDPSLERAGRNKGSSA</sequence>
<dbReference type="Pfam" id="PF01507">
    <property type="entry name" value="PAPS_reduct"/>
    <property type="match status" value="1"/>
</dbReference>
<dbReference type="GO" id="GO:0006747">
    <property type="term" value="P:FAD biosynthetic process"/>
    <property type="evidence" value="ECO:0007669"/>
    <property type="project" value="TreeGrafter"/>
</dbReference>